<keyword evidence="1" id="KW-0812">Transmembrane</keyword>
<comment type="caution">
    <text evidence="2">The sequence shown here is derived from an EMBL/GenBank/DDBJ whole genome shotgun (WGS) entry which is preliminary data.</text>
</comment>
<keyword evidence="1" id="KW-0472">Membrane</keyword>
<dbReference type="EMBL" id="JAKOGI010000563">
    <property type="protein sequence ID" value="KAJ8433057.1"/>
    <property type="molecule type" value="Genomic_DNA"/>
</dbReference>
<evidence type="ECO:0000313" key="3">
    <source>
        <dbReference type="Proteomes" id="UP001153076"/>
    </source>
</evidence>
<proteinExistence type="predicted"/>
<protein>
    <submittedName>
        <fullName evidence="2">Uncharacterized protein</fullName>
    </submittedName>
</protein>
<reference evidence="2" key="1">
    <citation type="submission" date="2022-04" db="EMBL/GenBank/DDBJ databases">
        <title>Carnegiea gigantea Genome sequencing and assembly v2.</title>
        <authorList>
            <person name="Copetti D."/>
            <person name="Sanderson M.J."/>
            <person name="Burquez A."/>
            <person name="Wojciechowski M.F."/>
        </authorList>
    </citation>
    <scope>NUCLEOTIDE SEQUENCE</scope>
    <source>
        <strain evidence="2">SGP5-SGP5p</strain>
        <tissue evidence="2">Aerial part</tissue>
    </source>
</reference>
<dbReference type="Proteomes" id="UP001153076">
    <property type="component" value="Unassembled WGS sequence"/>
</dbReference>
<sequence>MRARPLKGRPPLRMVTSRDELAIKLFGISPHFQLSLSPSINITSFSYIGSSGIHLSRGSGIKYRKSDRYTRFPLLLWCFLLFTILGRWLITSASCPPCPLPEDFHALCPRLSLPEAEGALADFELPEMVQVTFYAILLNKAVELGVVHSFIAEGLKSALVG</sequence>
<accession>A0A9Q1JY04</accession>
<keyword evidence="1" id="KW-1133">Transmembrane helix</keyword>
<organism evidence="2 3">
    <name type="scientific">Carnegiea gigantea</name>
    <dbReference type="NCBI Taxonomy" id="171969"/>
    <lineage>
        <taxon>Eukaryota</taxon>
        <taxon>Viridiplantae</taxon>
        <taxon>Streptophyta</taxon>
        <taxon>Embryophyta</taxon>
        <taxon>Tracheophyta</taxon>
        <taxon>Spermatophyta</taxon>
        <taxon>Magnoliopsida</taxon>
        <taxon>eudicotyledons</taxon>
        <taxon>Gunneridae</taxon>
        <taxon>Pentapetalae</taxon>
        <taxon>Caryophyllales</taxon>
        <taxon>Cactineae</taxon>
        <taxon>Cactaceae</taxon>
        <taxon>Cactoideae</taxon>
        <taxon>Echinocereeae</taxon>
        <taxon>Carnegiea</taxon>
    </lineage>
</organism>
<evidence type="ECO:0000313" key="2">
    <source>
        <dbReference type="EMBL" id="KAJ8433057.1"/>
    </source>
</evidence>
<dbReference type="AlphaFoldDB" id="A0A9Q1JY04"/>
<name>A0A9Q1JY04_9CARY</name>
<evidence type="ECO:0000256" key="1">
    <source>
        <dbReference type="SAM" id="Phobius"/>
    </source>
</evidence>
<keyword evidence="3" id="KW-1185">Reference proteome</keyword>
<gene>
    <name evidence="2" type="ORF">Cgig2_020624</name>
</gene>
<feature type="transmembrane region" description="Helical" evidence="1">
    <location>
        <begin position="72"/>
        <end position="90"/>
    </location>
</feature>